<evidence type="ECO:0000313" key="2">
    <source>
        <dbReference type="EMBL" id="SIT44275.1"/>
    </source>
</evidence>
<feature type="region of interest" description="Disordered" evidence="1">
    <location>
        <begin position="1"/>
        <end position="30"/>
    </location>
</feature>
<sequence>MGDAAKEVPLGAHVRSITQRAQFEPPQVAH</sequence>
<dbReference type="EMBL" id="CYGX02000047">
    <property type="protein sequence ID" value="SIT44275.1"/>
    <property type="molecule type" value="Genomic_DNA"/>
</dbReference>
<organism evidence="2 3">
    <name type="scientific">Paraburkholderia ribeironis</name>
    <dbReference type="NCBI Taxonomy" id="1247936"/>
    <lineage>
        <taxon>Bacteria</taxon>
        <taxon>Pseudomonadati</taxon>
        <taxon>Pseudomonadota</taxon>
        <taxon>Betaproteobacteria</taxon>
        <taxon>Burkholderiales</taxon>
        <taxon>Burkholderiaceae</taxon>
        <taxon>Paraburkholderia</taxon>
    </lineage>
</organism>
<proteinExistence type="predicted"/>
<protein>
    <submittedName>
        <fullName evidence="2">Uncharacterized protein</fullName>
    </submittedName>
</protein>
<accession>A0A1N7SA86</accession>
<reference evidence="2 3" key="1">
    <citation type="submission" date="2016-12" db="EMBL/GenBank/DDBJ databases">
        <authorList>
            <person name="Song W.-J."/>
            <person name="Kurnit D.M."/>
        </authorList>
    </citation>
    <scope>NUCLEOTIDE SEQUENCE [LARGE SCALE GENOMIC DNA]</scope>
    <source>
        <strain evidence="2 3">STM7296</strain>
    </source>
</reference>
<gene>
    <name evidence="2" type="ORF">BN2475_470079</name>
</gene>
<dbReference type="AlphaFoldDB" id="A0A1N7SA86"/>
<evidence type="ECO:0000313" key="3">
    <source>
        <dbReference type="Proteomes" id="UP000187012"/>
    </source>
</evidence>
<evidence type="ECO:0000256" key="1">
    <source>
        <dbReference type="SAM" id="MobiDB-lite"/>
    </source>
</evidence>
<dbReference type="Proteomes" id="UP000187012">
    <property type="component" value="Unassembled WGS sequence"/>
</dbReference>
<keyword evidence="3" id="KW-1185">Reference proteome</keyword>
<dbReference type="STRING" id="1247936.BN2475_470079"/>
<name>A0A1N7SA86_9BURK</name>